<dbReference type="SUPFAM" id="SSF89155">
    <property type="entry name" value="TorD-like"/>
    <property type="match status" value="1"/>
</dbReference>
<dbReference type="AlphaFoldDB" id="G7VHF7"/>
<reference evidence="1 2" key="1">
    <citation type="journal article" date="2012" name="J. Bacteriol.">
        <title>Complete genome sequence of strain 1860, a crenarchaeon of the genus pyrobaculum able to grow with various electron acceptors.</title>
        <authorList>
            <person name="Mardanov A.V."/>
            <person name="Gumerov V.M."/>
            <person name="Slobodkina G.B."/>
            <person name="Beletsky A.V."/>
            <person name="Bonch-Osmolovskaya E.A."/>
            <person name="Ravin N.V."/>
            <person name="Skryabin K.G."/>
        </authorList>
    </citation>
    <scope>NUCLEOTIDE SEQUENCE [LARGE SCALE GENOMIC DNA]</scope>
    <source>
        <strain evidence="1 2">1860</strain>
    </source>
</reference>
<dbReference type="Proteomes" id="UP000005867">
    <property type="component" value="Chromosome"/>
</dbReference>
<accession>G7VHF7</accession>
<dbReference type="Gene3D" id="1.10.3480.10">
    <property type="entry name" value="TorD-like"/>
    <property type="match status" value="1"/>
</dbReference>
<organism evidence="1 2">
    <name type="scientific">Pyrobaculum ferrireducens</name>
    <dbReference type="NCBI Taxonomy" id="1104324"/>
    <lineage>
        <taxon>Archaea</taxon>
        <taxon>Thermoproteota</taxon>
        <taxon>Thermoprotei</taxon>
        <taxon>Thermoproteales</taxon>
        <taxon>Thermoproteaceae</taxon>
        <taxon>Pyrobaculum</taxon>
    </lineage>
</organism>
<proteinExistence type="predicted"/>
<dbReference type="HOGENOM" id="CLU_1840655_0_0_2"/>
<keyword evidence="2" id="KW-1185">Reference proteome</keyword>
<dbReference type="BioCyc" id="PSP1104324:GJSN-1804-MONOMER"/>
<dbReference type="eggNOG" id="arCOG01507">
    <property type="taxonomic scope" value="Archaea"/>
</dbReference>
<name>G7VHF7_9CREN</name>
<dbReference type="RefSeq" id="WP_014289073.1">
    <property type="nucleotide sequence ID" value="NC_016645.1"/>
</dbReference>
<protein>
    <submittedName>
        <fullName evidence="1">Uncharacterized protein</fullName>
    </submittedName>
</protein>
<sequence length="141" mass="15725">MDRGAFYLLVFLVLRGEVPPGELGLEKLGCDVSKILASEVRRDLDPVTRSLLPKAIAQFYENYGYEAAEAPDSLVTMVAFMAQLARNPAPESLKAQLRFLNTHLLPTLKYAAELCPALQHLYELLLEDAKMIKSILIHVGR</sequence>
<evidence type="ECO:0000313" key="1">
    <source>
        <dbReference type="EMBL" id="AET33248.1"/>
    </source>
</evidence>
<dbReference type="InterPro" id="IPR036411">
    <property type="entry name" value="TorD-like_sf"/>
</dbReference>
<dbReference type="STRING" id="1104324.P186_1844"/>
<dbReference type="EMBL" id="CP003098">
    <property type="protein sequence ID" value="AET33248.1"/>
    <property type="molecule type" value="Genomic_DNA"/>
</dbReference>
<dbReference type="GeneID" id="11596338"/>
<evidence type="ECO:0000313" key="2">
    <source>
        <dbReference type="Proteomes" id="UP000005867"/>
    </source>
</evidence>
<dbReference type="KEGG" id="pyr:P186_1844"/>
<dbReference type="OrthoDB" id="376732at2157"/>
<gene>
    <name evidence="1" type="ORF">P186_1844</name>
</gene>